<dbReference type="EMBL" id="GBRH01277191">
    <property type="protein sequence ID" value="JAD20704.1"/>
    <property type="molecule type" value="Transcribed_RNA"/>
</dbReference>
<proteinExistence type="predicted"/>
<dbReference type="AlphaFoldDB" id="A0A0A8Y497"/>
<reference evidence="2" key="2">
    <citation type="journal article" date="2015" name="Data Brief">
        <title>Shoot transcriptome of the giant reed, Arundo donax.</title>
        <authorList>
            <person name="Barrero R.A."/>
            <person name="Guerrero F.D."/>
            <person name="Moolhuijzen P."/>
            <person name="Goolsby J.A."/>
            <person name="Tidwell J."/>
            <person name="Bellgard S.E."/>
            <person name="Bellgard M.I."/>
        </authorList>
    </citation>
    <scope>NUCLEOTIDE SEQUENCE</scope>
    <source>
        <tissue evidence="2">Shoot tissue taken approximately 20 cm above the soil surface</tissue>
    </source>
</reference>
<protein>
    <submittedName>
        <fullName evidence="2">Uncharacterized protein</fullName>
    </submittedName>
</protein>
<organism evidence="2">
    <name type="scientific">Arundo donax</name>
    <name type="common">Giant reed</name>
    <name type="synonym">Donax arundinaceus</name>
    <dbReference type="NCBI Taxonomy" id="35708"/>
    <lineage>
        <taxon>Eukaryota</taxon>
        <taxon>Viridiplantae</taxon>
        <taxon>Streptophyta</taxon>
        <taxon>Embryophyta</taxon>
        <taxon>Tracheophyta</taxon>
        <taxon>Spermatophyta</taxon>
        <taxon>Magnoliopsida</taxon>
        <taxon>Liliopsida</taxon>
        <taxon>Poales</taxon>
        <taxon>Poaceae</taxon>
        <taxon>PACMAD clade</taxon>
        <taxon>Arundinoideae</taxon>
        <taxon>Arundineae</taxon>
        <taxon>Arundo</taxon>
    </lineage>
</organism>
<feature type="transmembrane region" description="Helical" evidence="1">
    <location>
        <begin position="20"/>
        <end position="38"/>
    </location>
</feature>
<reference evidence="2" key="1">
    <citation type="submission" date="2014-09" db="EMBL/GenBank/DDBJ databases">
        <authorList>
            <person name="Magalhaes I.L.F."/>
            <person name="Oliveira U."/>
            <person name="Santos F.R."/>
            <person name="Vidigal T.H.D.A."/>
            <person name="Brescovit A.D."/>
            <person name="Santos A.J."/>
        </authorList>
    </citation>
    <scope>NUCLEOTIDE SEQUENCE</scope>
    <source>
        <tissue evidence="2">Shoot tissue taken approximately 20 cm above the soil surface</tissue>
    </source>
</reference>
<evidence type="ECO:0000313" key="2">
    <source>
        <dbReference type="EMBL" id="JAD20704.1"/>
    </source>
</evidence>
<keyword evidence="1" id="KW-0812">Transmembrane</keyword>
<evidence type="ECO:0000256" key="1">
    <source>
        <dbReference type="SAM" id="Phobius"/>
    </source>
</evidence>
<accession>A0A0A8Y497</accession>
<keyword evidence="1" id="KW-0472">Membrane</keyword>
<sequence length="72" mass="8331">MLVNSELEPCHPSLDSHCPFTYWMCVFMDLISNVSMTINSNMLSLSFVCRRIFHCPRFLTRVLSAYFSSLCS</sequence>
<keyword evidence="1" id="KW-1133">Transmembrane helix</keyword>
<name>A0A0A8Y497_ARUDO</name>